<keyword evidence="1" id="KW-1133">Transmembrane helix</keyword>
<dbReference type="Gene3D" id="2.102.10.10">
    <property type="entry name" value="Rieske [2Fe-2S] iron-sulphur domain"/>
    <property type="match status" value="1"/>
</dbReference>
<gene>
    <name evidence="2" type="ORF">Q2T77_37450</name>
</gene>
<protein>
    <recommendedName>
        <fullName evidence="4">Ubiquinol-cytochrome c reductase iron-sulfur subunit</fullName>
    </recommendedName>
</protein>
<reference evidence="2" key="1">
    <citation type="submission" date="2023-06" db="EMBL/GenBank/DDBJ databases">
        <authorList>
            <person name="Jiang Y."/>
            <person name="Liu Q."/>
        </authorList>
    </citation>
    <scope>NUCLEOTIDE SEQUENCE</scope>
    <source>
        <strain evidence="2">CGMCC 1.12090</strain>
    </source>
</reference>
<dbReference type="RefSeq" id="WP_301816342.1">
    <property type="nucleotide sequence ID" value="NZ_JAUJZH010000053.1"/>
</dbReference>
<evidence type="ECO:0000256" key="1">
    <source>
        <dbReference type="SAM" id="Phobius"/>
    </source>
</evidence>
<comment type="caution">
    <text evidence="2">The sequence shown here is derived from an EMBL/GenBank/DDBJ whole genome shotgun (WGS) entry which is preliminary data.</text>
</comment>
<name>A0ABT8SGB3_9BURK</name>
<evidence type="ECO:0000313" key="3">
    <source>
        <dbReference type="Proteomes" id="UP001169027"/>
    </source>
</evidence>
<dbReference type="EMBL" id="JAUKVY010000053">
    <property type="protein sequence ID" value="MDO1537929.1"/>
    <property type="molecule type" value="Genomic_DNA"/>
</dbReference>
<keyword evidence="1" id="KW-0812">Transmembrane</keyword>
<organism evidence="2 3">
    <name type="scientific">Variovorax ginsengisoli</name>
    <dbReference type="NCBI Taxonomy" id="363844"/>
    <lineage>
        <taxon>Bacteria</taxon>
        <taxon>Pseudomonadati</taxon>
        <taxon>Pseudomonadota</taxon>
        <taxon>Betaproteobacteria</taxon>
        <taxon>Burkholderiales</taxon>
        <taxon>Comamonadaceae</taxon>
        <taxon>Variovorax</taxon>
    </lineage>
</organism>
<dbReference type="Proteomes" id="UP001169027">
    <property type="component" value="Unassembled WGS sequence"/>
</dbReference>
<sequence length="204" mass="23311">MIRFMDVAPDPVLTTSSSCWLPRYEVTLRRVLLVIAFLVATGAWIAVVYWMTGMERKEAAYLEIDLAEIPTGSPKFYTFQRTPLALVRTTDAMLDDLEAQTAHTWNHRPIAAGRPSFFIYSLVSPADGCEVEHVPKGADRYAPVRPWQGGYHDPCRFGEWDYAGRAIKQYADQDARLLQMADLDVPDFEVREHHILRITRAPKR</sequence>
<evidence type="ECO:0008006" key="4">
    <source>
        <dbReference type="Google" id="ProtNLM"/>
    </source>
</evidence>
<accession>A0ABT8SGB3</accession>
<dbReference type="InterPro" id="IPR036922">
    <property type="entry name" value="Rieske_2Fe-2S_sf"/>
</dbReference>
<feature type="transmembrane region" description="Helical" evidence="1">
    <location>
        <begin position="31"/>
        <end position="51"/>
    </location>
</feature>
<evidence type="ECO:0000313" key="2">
    <source>
        <dbReference type="EMBL" id="MDO1537929.1"/>
    </source>
</evidence>
<proteinExistence type="predicted"/>
<keyword evidence="1" id="KW-0472">Membrane</keyword>
<keyword evidence="3" id="KW-1185">Reference proteome</keyword>